<evidence type="ECO:0000256" key="3">
    <source>
        <dbReference type="ARBA" id="ARBA00022692"/>
    </source>
</evidence>
<dbReference type="InterPro" id="IPR006904">
    <property type="entry name" value="DUF716"/>
</dbReference>
<protein>
    <recommendedName>
        <fullName evidence="9">Transmembrane protein 45B</fullName>
    </recommendedName>
</protein>
<dbReference type="InterPro" id="IPR042127">
    <property type="entry name" value="TMEM45"/>
</dbReference>
<dbReference type="PANTHER" id="PTHR16007:SF15">
    <property type="entry name" value="TRANSMEMBRANE PROTEIN 45B"/>
    <property type="match status" value="1"/>
</dbReference>
<gene>
    <name evidence="7" type="ORF">BaRGS_00038995</name>
</gene>
<dbReference type="GO" id="GO:0016020">
    <property type="term" value="C:membrane"/>
    <property type="evidence" value="ECO:0007669"/>
    <property type="project" value="UniProtKB-SubCell"/>
</dbReference>
<keyword evidence="8" id="KW-1185">Reference proteome</keyword>
<evidence type="ECO:0000256" key="2">
    <source>
        <dbReference type="ARBA" id="ARBA00006948"/>
    </source>
</evidence>
<dbReference type="PANTHER" id="PTHR16007">
    <property type="entry name" value="EPIDIDYMAL MEMBRANE PROTEIN E9-RELATED"/>
    <property type="match status" value="1"/>
</dbReference>
<comment type="caution">
    <text evidence="7">The sequence shown here is derived from an EMBL/GenBank/DDBJ whole genome shotgun (WGS) entry which is preliminary data.</text>
</comment>
<feature type="transmembrane region" description="Helical" evidence="6">
    <location>
        <begin position="114"/>
        <end position="133"/>
    </location>
</feature>
<evidence type="ECO:0000256" key="6">
    <source>
        <dbReference type="SAM" id="Phobius"/>
    </source>
</evidence>
<evidence type="ECO:0000256" key="5">
    <source>
        <dbReference type="ARBA" id="ARBA00023136"/>
    </source>
</evidence>
<evidence type="ECO:0000256" key="1">
    <source>
        <dbReference type="ARBA" id="ARBA00004141"/>
    </source>
</evidence>
<keyword evidence="5 6" id="KW-0472">Membrane</keyword>
<dbReference type="Proteomes" id="UP001519460">
    <property type="component" value="Unassembled WGS sequence"/>
</dbReference>
<proteinExistence type="inferred from homology"/>
<comment type="similarity">
    <text evidence="2">Belongs to the TMEM45 family.</text>
</comment>
<sequence length="282" mass="31586">MFHVGLLVAGSYFCILSLWWLTKTTVHYYHCRQCHLDFRSSATFPCCLSCKSRPVDGICKIVISGILAFSEFSFDKGYYEEGVFISNTELGTIFVFLMFSGVMDVLAKWGSRSFYQHIDYAGLVLFFAAEAAILASRSYSAEQPLATLFSLTGCGALACMIMTVVEAVQSEQVLCPLTRSYLLLWQGTWILHVSLLTPGGVRSQGIESDRDSVVLFSMFFVWHGAINFFITLCMWLLVGKLVDKNCCPCGESSAAGRTDDIFLENRVPFNYHVLDRLDSETE</sequence>
<accession>A0ABD0J4G3</accession>
<feature type="transmembrane region" description="Helical" evidence="6">
    <location>
        <begin position="213"/>
        <end position="238"/>
    </location>
</feature>
<evidence type="ECO:0000313" key="7">
    <source>
        <dbReference type="EMBL" id="KAK7459427.1"/>
    </source>
</evidence>
<comment type="subcellular location">
    <subcellularLocation>
        <location evidence="1">Membrane</location>
        <topology evidence="1">Multi-pass membrane protein</topology>
    </subcellularLocation>
</comment>
<evidence type="ECO:0000313" key="8">
    <source>
        <dbReference type="Proteomes" id="UP001519460"/>
    </source>
</evidence>
<evidence type="ECO:0000256" key="4">
    <source>
        <dbReference type="ARBA" id="ARBA00022989"/>
    </source>
</evidence>
<evidence type="ECO:0008006" key="9">
    <source>
        <dbReference type="Google" id="ProtNLM"/>
    </source>
</evidence>
<name>A0ABD0J4G3_9CAEN</name>
<feature type="transmembrane region" description="Helical" evidence="6">
    <location>
        <begin position="145"/>
        <end position="168"/>
    </location>
</feature>
<dbReference type="EMBL" id="JACVVK020000658">
    <property type="protein sequence ID" value="KAK7459427.1"/>
    <property type="molecule type" value="Genomic_DNA"/>
</dbReference>
<keyword evidence="4 6" id="KW-1133">Transmembrane helix</keyword>
<keyword evidence="3 6" id="KW-0812">Transmembrane</keyword>
<dbReference type="Pfam" id="PF04819">
    <property type="entry name" value="DUF716"/>
    <property type="match status" value="1"/>
</dbReference>
<organism evidence="7 8">
    <name type="scientific">Batillaria attramentaria</name>
    <dbReference type="NCBI Taxonomy" id="370345"/>
    <lineage>
        <taxon>Eukaryota</taxon>
        <taxon>Metazoa</taxon>
        <taxon>Spiralia</taxon>
        <taxon>Lophotrochozoa</taxon>
        <taxon>Mollusca</taxon>
        <taxon>Gastropoda</taxon>
        <taxon>Caenogastropoda</taxon>
        <taxon>Sorbeoconcha</taxon>
        <taxon>Cerithioidea</taxon>
        <taxon>Batillariidae</taxon>
        <taxon>Batillaria</taxon>
    </lineage>
</organism>
<dbReference type="AlphaFoldDB" id="A0ABD0J4G3"/>
<feature type="transmembrane region" description="Helical" evidence="6">
    <location>
        <begin position="82"/>
        <end position="102"/>
    </location>
</feature>
<feature type="transmembrane region" description="Helical" evidence="6">
    <location>
        <begin position="6"/>
        <end position="22"/>
    </location>
</feature>
<reference evidence="7 8" key="1">
    <citation type="journal article" date="2023" name="Sci. Data">
        <title>Genome assembly of the Korean intertidal mud-creeper Batillaria attramentaria.</title>
        <authorList>
            <person name="Patra A.K."/>
            <person name="Ho P.T."/>
            <person name="Jun S."/>
            <person name="Lee S.J."/>
            <person name="Kim Y."/>
            <person name="Won Y.J."/>
        </authorList>
    </citation>
    <scope>NUCLEOTIDE SEQUENCE [LARGE SCALE GENOMIC DNA]</scope>
    <source>
        <strain evidence="7">Wonlab-2016</strain>
    </source>
</reference>